<dbReference type="EMBL" id="CP048020">
    <property type="protein sequence ID" value="QHX42862.1"/>
    <property type="molecule type" value="Genomic_DNA"/>
</dbReference>
<gene>
    <name evidence="3" type="ORF">GWP43_04705</name>
</gene>
<dbReference type="InterPro" id="IPR000424">
    <property type="entry name" value="Primosome_PriB/ssb"/>
</dbReference>
<dbReference type="KEGG" id="trz:GWP43_04705"/>
<dbReference type="GO" id="GO:0006260">
    <property type="term" value="P:DNA replication"/>
    <property type="evidence" value="ECO:0007669"/>
    <property type="project" value="InterPro"/>
</dbReference>
<dbReference type="CDD" id="cd04496">
    <property type="entry name" value="SSB_OBF"/>
    <property type="match status" value="1"/>
</dbReference>
<dbReference type="PROSITE" id="PS50935">
    <property type="entry name" value="SSB"/>
    <property type="match status" value="1"/>
</dbReference>
<evidence type="ECO:0000256" key="1">
    <source>
        <dbReference type="ARBA" id="ARBA00023125"/>
    </source>
</evidence>
<proteinExistence type="predicted"/>
<keyword evidence="1 2" id="KW-0238">DNA-binding</keyword>
<dbReference type="InterPro" id="IPR012340">
    <property type="entry name" value="NA-bd_OB-fold"/>
</dbReference>
<organism evidence="3 4">
    <name type="scientific">Treponema vincentii</name>
    <dbReference type="NCBI Taxonomy" id="69710"/>
    <lineage>
        <taxon>Bacteria</taxon>
        <taxon>Pseudomonadati</taxon>
        <taxon>Spirochaetota</taxon>
        <taxon>Spirochaetia</taxon>
        <taxon>Spirochaetales</taxon>
        <taxon>Treponemataceae</taxon>
        <taxon>Treponema</taxon>
    </lineage>
</organism>
<dbReference type="Pfam" id="PF00436">
    <property type="entry name" value="SSB"/>
    <property type="match status" value="1"/>
</dbReference>
<dbReference type="SUPFAM" id="SSF50249">
    <property type="entry name" value="Nucleic acid-binding proteins"/>
    <property type="match status" value="1"/>
</dbReference>
<dbReference type="AlphaFoldDB" id="A0A6P1Y1Q6"/>
<dbReference type="RefSeq" id="WP_162663089.1">
    <property type="nucleotide sequence ID" value="NZ_CP048020.1"/>
</dbReference>
<evidence type="ECO:0000313" key="3">
    <source>
        <dbReference type="EMBL" id="QHX42862.1"/>
    </source>
</evidence>
<evidence type="ECO:0000256" key="2">
    <source>
        <dbReference type="PIRNR" id="PIRNR002070"/>
    </source>
</evidence>
<dbReference type="Gene3D" id="2.40.50.140">
    <property type="entry name" value="Nucleic acid-binding proteins"/>
    <property type="match status" value="1"/>
</dbReference>
<reference evidence="3 4" key="1">
    <citation type="submission" date="2020-01" db="EMBL/GenBank/DDBJ databases">
        <title>Complete genome sequence of a human oral phylogroup 1 Treponema sp. strain ATCC 700766, originally isolated from periodontitis dental plaque.</title>
        <authorList>
            <person name="Chan Y."/>
            <person name="Huo Y.-B."/>
            <person name="Yu X.-L."/>
            <person name="Zeng H."/>
            <person name="Leung W.-K."/>
            <person name="Watt R.M."/>
        </authorList>
    </citation>
    <scope>NUCLEOTIDE SEQUENCE [LARGE SCALE GENOMIC DNA]</scope>
    <source>
        <strain evidence="3 4">OMZ 804</strain>
    </source>
</reference>
<dbReference type="GO" id="GO:0003697">
    <property type="term" value="F:single-stranded DNA binding"/>
    <property type="evidence" value="ECO:0007669"/>
    <property type="project" value="InterPro"/>
</dbReference>
<protein>
    <recommendedName>
        <fullName evidence="2">Single-stranded DNA-binding protein</fullName>
    </recommendedName>
</protein>
<dbReference type="PIRSF" id="PIRSF002070">
    <property type="entry name" value="SSB"/>
    <property type="match status" value="1"/>
</dbReference>
<name>A0A6P1Y1Q6_9SPIR</name>
<evidence type="ECO:0000313" key="4">
    <source>
        <dbReference type="Proteomes" id="UP000464374"/>
    </source>
</evidence>
<dbReference type="InterPro" id="IPR011344">
    <property type="entry name" value="ssDNA-bd"/>
</dbReference>
<sequence length="104" mass="11532">MNNLNSLLIEGIVGSNPVITTSKKGTPICIFTLISKCTFQEMDTPQEDTIEMTVEAWARVAEICDKYCMKGDSVKIIGRLKQNATDSKATVIAHSIEFRPIVRI</sequence>
<accession>A0A6P1Y1Q6</accession>
<dbReference type="Proteomes" id="UP000464374">
    <property type="component" value="Chromosome"/>
</dbReference>